<keyword evidence="4" id="KW-0378">Hydrolase</keyword>
<dbReference type="InterPro" id="IPR003595">
    <property type="entry name" value="Tyr_Pase_cat"/>
</dbReference>
<reference evidence="4 5" key="1">
    <citation type="submission" date="2023-04" db="EMBL/GenBank/DDBJ databases">
        <title>Genome of Basidiobolus ranarum AG-B5.</title>
        <authorList>
            <person name="Stajich J.E."/>
            <person name="Carter-House D."/>
            <person name="Gryganskyi A."/>
        </authorList>
    </citation>
    <scope>NUCLEOTIDE SEQUENCE [LARGE SCALE GENOMIC DNA]</scope>
    <source>
        <strain evidence="4 5">AG-B5</strain>
    </source>
</reference>
<proteinExistence type="inferred from homology"/>
<feature type="domain" description="Tyrosine specific protein phosphatases" evidence="3">
    <location>
        <begin position="260"/>
        <end position="335"/>
    </location>
</feature>
<dbReference type="PANTHER" id="PTHR19134">
    <property type="entry name" value="RECEPTOR-TYPE TYROSINE-PROTEIN PHOSPHATASE"/>
    <property type="match status" value="1"/>
</dbReference>
<accession>A0ABR2VJX9</accession>
<dbReference type="InterPro" id="IPR000387">
    <property type="entry name" value="Tyr_Pase_dom"/>
</dbReference>
<dbReference type="PRINTS" id="PR00700">
    <property type="entry name" value="PRTYPHPHTASE"/>
</dbReference>
<dbReference type="SMART" id="SM00404">
    <property type="entry name" value="PTPc_motif"/>
    <property type="match status" value="1"/>
</dbReference>
<dbReference type="EC" id="3.1.3.48" evidence="4"/>
<name>A0ABR2VJX9_9FUNG</name>
<protein>
    <submittedName>
        <fullName evidence="4">Phosphotyrosine-specific ptp2-like protein</fullName>
        <ecNumber evidence="4">3.1.3.48</ecNumber>
    </submittedName>
</protein>
<evidence type="ECO:0000259" key="3">
    <source>
        <dbReference type="PROSITE" id="PS50056"/>
    </source>
</evidence>
<dbReference type="Gene3D" id="3.90.190.10">
    <property type="entry name" value="Protein tyrosine phosphatase superfamily"/>
    <property type="match status" value="1"/>
</dbReference>
<dbReference type="InterPro" id="IPR016130">
    <property type="entry name" value="Tyr_Pase_AS"/>
</dbReference>
<evidence type="ECO:0000259" key="2">
    <source>
        <dbReference type="PROSITE" id="PS50055"/>
    </source>
</evidence>
<dbReference type="GO" id="GO:0004725">
    <property type="term" value="F:protein tyrosine phosphatase activity"/>
    <property type="evidence" value="ECO:0007669"/>
    <property type="project" value="UniProtKB-EC"/>
</dbReference>
<comment type="similarity">
    <text evidence="1">Belongs to the protein-tyrosine phosphatase family. Non-receptor class subfamily.</text>
</comment>
<dbReference type="InterPro" id="IPR000242">
    <property type="entry name" value="PTP_cat"/>
</dbReference>
<gene>
    <name evidence="4" type="primary">Ptp2_6</name>
    <name evidence="4" type="ORF">K7432_017767</name>
</gene>
<dbReference type="SUPFAM" id="SSF52799">
    <property type="entry name" value="(Phosphotyrosine protein) phosphatases II"/>
    <property type="match status" value="1"/>
</dbReference>
<keyword evidence="5" id="KW-1185">Reference proteome</keyword>
<dbReference type="CDD" id="cd18533">
    <property type="entry name" value="PTP_fungal"/>
    <property type="match status" value="1"/>
</dbReference>
<dbReference type="InterPro" id="IPR029021">
    <property type="entry name" value="Prot-tyrosine_phosphatase-like"/>
</dbReference>
<organism evidence="4 5">
    <name type="scientific">Basidiobolus ranarum</name>
    <dbReference type="NCBI Taxonomy" id="34480"/>
    <lineage>
        <taxon>Eukaryota</taxon>
        <taxon>Fungi</taxon>
        <taxon>Fungi incertae sedis</taxon>
        <taxon>Zoopagomycota</taxon>
        <taxon>Entomophthoromycotina</taxon>
        <taxon>Basidiobolomycetes</taxon>
        <taxon>Basidiobolales</taxon>
        <taxon>Basidiobolaceae</taxon>
        <taxon>Basidiobolus</taxon>
    </lineage>
</organism>
<dbReference type="PROSITE" id="PS00383">
    <property type="entry name" value="TYR_PHOSPHATASE_1"/>
    <property type="match status" value="1"/>
</dbReference>
<feature type="domain" description="Tyrosine-protein phosphatase" evidence="2">
    <location>
        <begin position="102"/>
        <end position="344"/>
    </location>
</feature>
<comment type="caution">
    <text evidence="4">The sequence shown here is derived from an EMBL/GenBank/DDBJ whole genome shotgun (WGS) entry which is preliminary data.</text>
</comment>
<evidence type="ECO:0000313" key="4">
    <source>
        <dbReference type="EMBL" id="KAK9667505.1"/>
    </source>
</evidence>
<dbReference type="EMBL" id="JASJQH010011215">
    <property type="protein sequence ID" value="KAK9667505.1"/>
    <property type="molecule type" value="Genomic_DNA"/>
</dbReference>
<sequence length="430" mass="48909">MIESMASPFFNSIRPHHEITCELGDIVAIRTPTIAKKPISRLPHFLIDIAYSPDGKHAISRLFQKMDRTEQKRLQSLMVTQVRNLSQPNPYCIAAGIEKGSKNRYNNIWPYEHSRVKLHNVKMNESDYINASFIGAKQSKHRYIATQAPLPSTFGDFWRMVWEQNTRVIVMLTKEEEAGRIKCHRYWPSFPDQSMAIDELLHIRLTGETMPVEAEPTIMARRFLLTHTGTGESREIFQLHFVGWPDFGIPDSPASVLRLRDLADKLQSDHNYGPMLVHCSAGCGRTGAFCTIDTIIASDEMNHESFDVSEDYVVKVVDQLRDQRLSMVQTLRQFVFCYEAVLWRLLGVPECCESTHNIDFNHPTGNFALFVQASTSVKTPGPILRSNSTSTNSKFELKLPAMSPTPTPYFTPLGTTSTLSLDDARRDSYF</sequence>
<dbReference type="Pfam" id="PF00102">
    <property type="entry name" value="Y_phosphatase"/>
    <property type="match status" value="1"/>
</dbReference>
<dbReference type="PROSITE" id="PS50056">
    <property type="entry name" value="TYR_PHOSPHATASE_2"/>
    <property type="match status" value="1"/>
</dbReference>
<evidence type="ECO:0000313" key="5">
    <source>
        <dbReference type="Proteomes" id="UP001479436"/>
    </source>
</evidence>
<dbReference type="PANTHER" id="PTHR19134:SF561">
    <property type="entry name" value="PROTEIN TYROSINE PHOSPHATASE 36E, ISOFORM A"/>
    <property type="match status" value="1"/>
</dbReference>
<dbReference type="InterPro" id="IPR050348">
    <property type="entry name" value="Protein-Tyr_Phosphatase"/>
</dbReference>
<dbReference type="PROSITE" id="PS50055">
    <property type="entry name" value="TYR_PHOSPHATASE_PTP"/>
    <property type="match status" value="1"/>
</dbReference>
<evidence type="ECO:0000256" key="1">
    <source>
        <dbReference type="ARBA" id="ARBA00009649"/>
    </source>
</evidence>
<dbReference type="Proteomes" id="UP001479436">
    <property type="component" value="Unassembled WGS sequence"/>
</dbReference>
<dbReference type="SMART" id="SM00194">
    <property type="entry name" value="PTPc"/>
    <property type="match status" value="1"/>
</dbReference>